<reference evidence="3 4" key="1">
    <citation type="submission" date="2024-09" db="EMBL/GenBank/DDBJ databases">
        <authorList>
            <person name="Sun Q."/>
            <person name="Mori K."/>
        </authorList>
    </citation>
    <scope>NUCLEOTIDE SEQUENCE [LARGE SCALE GENOMIC DNA]</scope>
    <source>
        <strain evidence="3 4">CCM 8654</strain>
    </source>
</reference>
<gene>
    <name evidence="3" type="ORF">ACFFJG_08760</name>
</gene>
<evidence type="ECO:0000256" key="1">
    <source>
        <dbReference type="SAM" id="MobiDB-lite"/>
    </source>
</evidence>
<dbReference type="Proteomes" id="UP001589698">
    <property type="component" value="Unassembled WGS sequence"/>
</dbReference>
<accession>A0ABV6E0Q9</accession>
<sequence>MRPVVVRGRRTRVLAGLALLAVLLPVPLASAPAGATLPAGDTSESDPAPTWGWEPLFFDGFDGPAGEAPAQWHQMPGWDLAVQNGQGQLDVGHLAQIRSTSGWALPAGTQVRVTASLLMPDTGTNYTALWVQHPDPADPREIDVVESYGPLKPTGVQLGSHLCYDETLDDGVDECAAAGRAPELFPVTQSFVPGALPWEAFWQYSAAFTVGGEQVVYDAQDGSGNAAYTVASTPDARRVPGNALPFHLRLSNKDVDPEYAVPGGVRSSMLVDWVSVEVKYPDPADPEVPPILDPATPVPPSEVPVS</sequence>
<feature type="chain" id="PRO_5046201381" description="GH16 domain-containing protein" evidence="2">
    <location>
        <begin position="36"/>
        <end position="306"/>
    </location>
</feature>
<dbReference type="InterPro" id="IPR013320">
    <property type="entry name" value="ConA-like_dom_sf"/>
</dbReference>
<organism evidence="3 4">
    <name type="scientific">Nocardioides zeicaulis</name>
    <dbReference type="NCBI Taxonomy" id="1776857"/>
    <lineage>
        <taxon>Bacteria</taxon>
        <taxon>Bacillati</taxon>
        <taxon>Actinomycetota</taxon>
        <taxon>Actinomycetes</taxon>
        <taxon>Propionibacteriales</taxon>
        <taxon>Nocardioidaceae</taxon>
        <taxon>Nocardioides</taxon>
    </lineage>
</organism>
<name>A0ABV6E0Q9_9ACTN</name>
<dbReference type="Gene3D" id="2.60.120.200">
    <property type="match status" value="1"/>
</dbReference>
<dbReference type="EMBL" id="JBHLXH010000001">
    <property type="protein sequence ID" value="MFC0222570.1"/>
    <property type="molecule type" value="Genomic_DNA"/>
</dbReference>
<feature type="compositionally biased region" description="Pro residues" evidence="1">
    <location>
        <begin position="286"/>
        <end position="306"/>
    </location>
</feature>
<feature type="signal peptide" evidence="2">
    <location>
        <begin position="1"/>
        <end position="35"/>
    </location>
</feature>
<comment type="caution">
    <text evidence="3">The sequence shown here is derived from an EMBL/GenBank/DDBJ whole genome shotgun (WGS) entry which is preliminary data.</text>
</comment>
<keyword evidence="2" id="KW-0732">Signal</keyword>
<protein>
    <recommendedName>
        <fullName evidence="5">GH16 domain-containing protein</fullName>
    </recommendedName>
</protein>
<evidence type="ECO:0000313" key="4">
    <source>
        <dbReference type="Proteomes" id="UP001589698"/>
    </source>
</evidence>
<evidence type="ECO:0008006" key="5">
    <source>
        <dbReference type="Google" id="ProtNLM"/>
    </source>
</evidence>
<dbReference type="RefSeq" id="WP_378518219.1">
    <property type="nucleotide sequence ID" value="NZ_CBCSDI010000002.1"/>
</dbReference>
<proteinExistence type="predicted"/>
<evidence type="ECO:0000313" key="3">
    <source>
        <dbReference type="EMBL" id="MFC0222570.1"/>
    </source>
</evidence>
<keyword evidence="4" id="KW-1185">Reference proteome</keyword>
<dbReference type="SUPFAM" id="SSF49899">
    <property type="entry name" value="Concanavalin A-like lectins/glucanases"/>
    <property type="match status" value="1"/>
</dbReference>
<evidence type="ECO:0000256" key="2">
    <source>
        <dbReference type="SAM" id="SignalP"/>
    </source>
</evidence>
<feature type="region of interest" description="Disordered" evidence="1">
    <location>
        <begin position="284"/>
        <end position="306"/>
    </location>
</feature>